<keyword evidence="4" id="KW-0560">Oxidoreductase</keyword>
<reference evidence="7" key="1">
    <citation type="submission" date="2023-04" db="EMBL/GenBank/DDBJ databases">
        <authorList>
            <person name="Vijverberg K."/>
            <person name="Xiong W."/>
            <person name="Schranz E."/>
        </authorList>
    </citation>
    <scope>NUCLEOTIDE SEQUENCE</scope>
</reference>
<keyword evidence="8" id="KW-1185">Reference proteome</keyword>
<dbReference type="AlphaFoldDB" id="A0AA35VCW6"/>
<dbReference type="Pfam" id="PF08240">
    <property type="entry name" value="ADH_N"/>
    <property type="match status" value="1"/>
</dbReference>
<evidence type="ECO:0000256" key="3">
    <source>
        <dbReference type="ARBA" id="ARBA00022833"/>
    </source>
</evidence>
<dbReference type="InterPro" id="IPR020843">
    <property type="entry name" value="ER"/>
</dbReference>
<dbReference type="InterPro" id="IPR036291">
    <property type="entry name" value="NAD(P)-bd_dom_sf"/>
</dbReference>
<dbReference type="CDD" id="cd05283">
    <property type="entry name" value="CAD1"/>
    <property type="match status" value="1"/>
</dbReference>
<dbReference type="GO" id="GO:0008270">
    <property type="term" value="F:zinc ion binding"/>
    <property type="evidence" value="ECO:0007669"/>
    <property type="project" value="InterPro"/>
</dbReference>
<keyword evidence="2 5" id="KW-0479">Metal-binding</keyword>
<evidence type="ECO:0000259" key="6">
    <source>
        <dbReference type="SMART" id="SM00829"/>
    </source>
</evidence>
<dbReference type="Proteomes" id="UP001177003">
    <property type="component" value="Chromosome 1"/>
</dbReference>
<evidence type="ECO:0000313" key="8">
    <source>
        <dbReference type="Proteomes" id="UP001177003"/>
    </source>
</evidence>
<dbReference type="PROSITE" id="PS00059">
    <property type="entry name" value="ADH_ZINC"/>
    <property type="match status" value="1"/>
</dbReference>
<evidence type="ECO:0000256" key="2">
    <source>
        <dbReference type="ARBA" id="ARBA00022723"/>
    </source>
</evidence>
<proteinExistence type="inferred from homology"/>
<comment type="cofactor">
    <cofactor evidence="1 5">
        <name>Zn(2+)</name>
        <dbReference type="ChEBI" id="CHEBI:29105"/>
    </cofactor>
</comment>
<dbReference type="InterPro" id="IPR013149">
    <property type="entry name" value="ADH-like_C"/>
</dbReference>
<dbReference type="EMBL" id="OX465077">
    <property type="protein sequence ID" value="CAI9266588.1"/>
    <property type="molecule type" value="Genomic_DNA"/>
</dbReference>
<dbReference type="InterPro" id="IPR002328">
    <property type="entry name" value="ADH_Zn_CS"/>
</dbReference>
<comment type="similarity">
    <text evidence="5">Belongs to the zinc-containing alcohol dehydrogenase family.</text>
</comment>
<evidence type="ECO:0000256" key="5">
    <source>
        <dbReference type="RuleBase" id="RU361277"/>
    </source>
</evidence>
<feature type="domain" description="Enoyl reductase (ER)" evidence="6">
    <location>
        <begin position="60"/>
        <end position="363"/>
    </location>
</feature>
<accession>A0AA35VCW6</accession>
<evidence type="ECO:0000256" key="1">
    <source>
        <dbReference type="ARBA" id="ARBA00001947"/>
    </source>
</evidence>
<organism evidence="7 8">
    <name type="scientific">Lactuca saligna</name>
    <name type="common">Willowleaf lettuce</name>
    <dbReference type="NCBI Taxonomy" id="75948"/>
    <lineage>
        <taxon>Eukaryota</taxon>
        <taxon>Viridiplantae</taxon>
        <taxon>Streptophyta</taxon>
        <taxon>Embryophyta</taxon>
        <taxon>Tracheophyta</taxon>
        <taxon>Spermatophyta</taxon>
        <taxon>Magnoliopsida</taxon>
        <taxon>eudicotyledons</taxon>
        <taxon>Gunneridae</taxon>
        <taxon>Pentapetalae</taxon>
        <taxon>asterids</taxon>
        <taxon>campanulids</taxon>
        <taxon>Asterales</taxon>
        <taxon>Asteraceae</taxon>
        <taxon>Cichorioideae</taxon>
        <taxon>Cichorieae</taxon>
        <taxon>Lactucinae</taxon>
        <taxon>Lactuca</taxon>
    </lineage>
</organism>
<sequence length="370" mass="40606">MIWRVETSRIADDGTHDARRRHSSLISSVTEIHTTESPMTMTCDAGKENCIGWAARDPSGFLSPYQFNRRAVGADDISLTILYCGVCYADVAWTRNVQGHSKYPLVPGHEIVGIVKEVGSNVERVKIGDHVGVGTYVNSCRECEYCDEGLEVQCIKGAVLTFDGIDTDGSVTKGGYSSYYVVHQRYCYRIPENYPLASAAPLLCAGITVWTPMMRHNMNQPGKSLGVIGLGGLGHMAVKFGADNFIISSNDEDMKAMEKSLDFVINTASADIPFDRYLALLKSGGVLSLVGVPSEVKFQPINLILGMRSISGSVTGGTKQIQEMLNYCAAHEIYPNIEIVPIQYANEALERLINKDIKYRFVIDIANSLK</sequence>
<dbReference type="Gene3D" id="3.90.180.10">
    <property type="entry name" value="Medium-chain alcohol dehydrogenases, catalytic domain"/>
    <property type="match status" value="1"/>
</dbReference>
<protein>
    <recommendedName>
        <fullName evidence="6">Enoyl reductase (ER) domain-containing protein</fullName>
    </recommendedName>
</protein>
<dbReference type="GO" id="GO:0016616">
    <property type="term" value="F:oxidoreductase activity, acting on the CH-OH group of donors, NAD or NADP as acceptor"/>
    <property type="evidence" value="ECO:0007669"/>
    <property type="project" value="InterPro"/>
</dbReference>
<dbReference type="InterPro" id="IPR011032">
    <property type="entry name" value="GroES-like_sf"/>
</dbReference>
<dbReference type="FunFam" id="3.40.50.720:FF:000022">
    <property type="entry name" value="Cinnamyl alcohol dehydrogenase"/>
    <property type="match status" value="1"/>
</dbReference>
<dbReference type="FunFam" id="3.90.180.10:FF:000100">
    <property type="entry name" value="Putative cinnamyl alcohol dehydrogenase 6"/>
    <property type="match status" value="1"/>
</dbReference>
<dbReference type="InterPro" id="IPR047109">
    <property type="entry name" value="CAD-like"/>
</dbReference>
<dbReference type="Pfam" id="PF00107">
    <property type="entry name" value="ADH_zinc_N"/>
    <property type="match status" value="1"/>
</dbReference>
<dbReference type="SMART" id="SM00829">
    <property type="entry name" value="PKS_ER"/>
    <property type="match status" value="1"/>
</dbReference>
<dbReference type="PANTHER" id="PTHR42683">
    <property type="entry name" value="ALDEHYDE REDUCTASE"/>
    <property type="match status" value="1"/>
</dbReference>
<name>A0AA35VCW6_LACSI</name>
<evidence type="ECO:0000256" key="4">
    <source>
        <dbReference type="ARBA" id="ARBA00023002"/>
    </source>
</evidence>
<gene>
    <name evidence="7" type="ORF">LSALG_LOCUS7135</name>
</gene>
<evidence type="ECO:0000313" key="7">
    <source>
        <dbReference type="EMBL" id="CAI9266588.1"/>
    </source>
</evidence>
<dbReference type="SUPFAM" id="SSF50129">
    <property type="entry name" value="GroES-like"/>
    <property type="match status" value="1"/>
</dbReference>
<dbReference type="Gene3D" id="3.40.50.720">
    <property type="entry name" value="NAD(P)-binding Rossmann-like Domain"/>
    <property type="match status" value="1"/>
</dbReference>
<dbReference type="SUPFAM" id="SSF51735">
    <property type="entry name" value="NAD(P)-binding Rossmann-fold domains"/>
    <property type="match status" value="1"/>
</dbReference>
<dbReference type="InterPro" id="IPR013154">
    <property type="entry name" value="ADH-like_N"/>
</dbReference>
<keyword evidence="3 5" id="KW-0862">Zinc</keyword>